<accession>A0A1S1C2T4</accession>
<dbReference type="RefSeq" id="WP_003123245.1">
    <property type="nucleotide sequence ID" value="NZ_AP024513.1"/>
</dbReference>
<keyword evidence="3 5" id="KW-0460">Magnesium</keyword>
<evidence type="ECO:0000256" key="3">
    <source>
        <dbReference type="ARBA" id="ARBA00022842"/>
    </source>
</evidence>
<feature type="binding site" evidence="5">
    <location>
        <position position="118"/>
    </location>
    <ligand>
        <name>Mg(2+)</name>
        <dbReference type="ChEBI" id="CHEBI:18420"/>
    </ligand>
</feature>
<reference evidence="7 8" key="2">
    <citation type="submission" date="2019-01" db="EMBL/GenBank/DDBJ databases">
        <title>The Pseudomonas aeruginosa pan-genome provides new insights on its population structure, horizontal gene transfer and pathogenicity.</title>
        <authorList>
            <person name="Freschi L."/>
            <person name="Vincent A.T."/>
            <person name="Jeukens J."/>
            <person name="Emond-Rheault J.-G."/>
            <person name="Kukavica-Ibrulj I."/>
            <person name="Dupont M.-J."/>
            <person name="Charette S.J."/>
            <person name="Boyle B."/>
            <person name="Levesque R.C."/>
        </authorList>
    </citation>
    <scope>NUCLEOTIDE SEQUENCE [LARGE SCALE GENOMIC DNA]</scope>
    <source>
        <strain evidence="7 8">PA-W36</strain>
    </source>
</reference>
<dbReference type="InterPro" id="IPR015813">
    <property type="entry name" value="Pyrv/PenolPyrv_kinase-like_dom"/>
</dbReference>
<comment type="cofactor">
    <cofactor evidence="1">
        <name>Mg(2+)</name>
        <dbReference type="ChEBI" id="CHEBI:18420"/>
    </cofactor>
</comment>
<feature type="binding site" evidence="5">
    <location>
        <position position="144"/>
    </location>
    <ligand>
        <name>Mg(2+)</name>
        <dbReference type="ChEBI" id="CHEBI:18420"/>
    </ligand>
</feature>
<evidence type="ECO:0000259" key="6">
    <source>
        <dbReference type="Pfam" id="PF03328"/>
    </source>
</evidence>
<dbReference type="GO" id="GO:0016829">
    <property type="term" value="F:lyase activity"/>
    <property type="evidence" value="ECO:0007669"/>
    <property type="project" value="UniProtKB-KW"/>
</dbReference>
<dbReference type="PANTHER" id="PTHR32308">
    <property type="entry name" value="LYASE BETA SUBUNIT, PUTATIVE (AFU_ORTHOLOGUE AFUA_4G13030)-RELATED"/>
    <property type="match status" value="1"/>
</dbReference>
<dbReference type="GO" id="GO:0000287">
    <property type="term" value="F:magnesium ion binding"/>
    <property type="evidence" value="ECO:0007669"/>
    <property type="project" value="TreeGrafter"/>
</dbReference>
<name>A0A080VUK6_PSEAI</name>
<dbReference type="Proteomes" id="UP000284767">
    <property type="component" value="Unassembled WGS sequence"/>
</dbReference>
<evidence type="ECO:0000313" key="8">
    <source>
        <dbReference type="Proteomes" id="UP000284767"/>
    </source>
</evidence>
<sequence>MNRQIVRSALFVPATRPERIPKALASGADRVIVDLEDAVEEGLKVEARANLRRFLVDTPEARVLVRINAAEHPGHADDLALCRDHAGVIGLLLPKVESAAQVRHAAVASGKPVWPIVESARGLAALGEIAAAAGVERLSFGSLDLALDLDLNSGSNAAEQILGHARYALLLQSRLAGLAPPLDGVYPAIQNRAGLVEAVRFARDMGFGGLLCIHPSQVEPIHQTLMPSPAELEWARRVAEAGASGAGVFVVDGEMVDAPVLGRARRLLERAGEGG</sequence>
<proteinExistence type="predicted"/>
<keyword evidence="2 5" id="KW-0479">Metal-binding</keyword>
<evidence type="ECO:0000256" key="4">
    <source>
        <dbReference type="PIRSR" id="PIRSR015582-1"/>
    </source>
</evidence>
<protein>
    <submittedName>
        <fullName evidence="7">CoA ester lyase</fullName>
    </submittedName>
</protein>
<accession>A0A080VUK6</accession>
<comment type="caution">
    <text evidence="7">The sequence shown here is derived from an EMBL/GenBank/DDBJ whole genome shotgun (WGS) entry which is preliminary data.</text>
</comment>
<feature type="binding site" evidence="4">
    <location>
        <position position="118"/>
    </location>
    <ligand>
        <name>substrate</name>
    </ligand>
</feature>
<dbReference type="SUPFAM" id="SSF51621">
    <property type="entry name" value="Phosphoenolpyruvate/pyruvate domain"/>
    <property type="match status" value="1"/>
</dbReference>
<feature type="binding site" evidence="4">
    <location>
        <position position="66"/>
    </location>
    <ligand>
        <name>substrate</name>
    </ligand>
</feature>
<dbReference type="eggNOG" id="COG2301">
    <property type="taxonomic scope" value="Bacteria"/>
</dbReference>
<keyword evidence="7" id="KW-0456">Lyase</keyword>
<evidence type="ECO:0000256" key="2">
    <source>
        <dbReference type="ARBA" id="ARBA00022723"/>
    </source>
</evidence>
<organism evidence="7 8">
    <name type="scientific">Pseudomonas aeruginosa</name>
    <dbReference type="NCBI Taxonomy" id="287"/>
    <lineage>
        <taxon>Bacteria</taxon>
        <taxon>Pseudomonadati</taxon>
        <taxon>Pseudomonadota</taxon>
        <taxon>Gammaproteobacteria</taxon>
        <taxon>Pseudomonadales</taxon>
        <taxon>Pseudomonadaceae</taxon>
        <taxon>Pseudomonas</taxon>
    </lineage>
</organism>
<dbReference type="InterPro" id="IPR005000">
    <property type="entry name" value="Aldolase/citrate-lyase_domain"/>
</dbReference>
<dbReference type="PANTHER" id="PTHR32308:SF10">
    <property type="entry name" value="CITRATE LYASE SUBUNIT BETA"/>
    <property type="match status" value="1"/>
</dbReference>
<dbReference type="InterPro" id="IPR040442">
    <property type="entry name" value="Pyrv_kinase-like_dom_sf"/>
</dbReference>
<dbReference type="GO" id="GO:0006107">
    <property type="term" value="P:oxaloacetate metabolic process"/>
    <property type="evidence" value="ECO:0007669"/>
    <property type="project" value="TreeGrafter"/>
</dbReference>
<dbReference type="FunFam" id="3.20.20.60:FF:000059">
    <property type="entry name" value="Acyl-CoA lyase subunit beta"/>
    <property type="match status" value="1"/>
</dbReference>
<dbReference type="EMBL" id="NSNE01000022">
    <property type="protein sequence ID" value="RPM06691.1"/>
    <property type="molecule type" value="Genomic_DNA"/>
</dbReference>
<feature type="domain" description="HpcH/HpaI aldolase/citrate lyase" evidence="6">
    <location>
        <begin position="7"/>
        <end position="215"/>
    </location>
</feature>
<dbReference type="AlphaFoldDB" id="A0A080VUK6"/>
<dbReference type="PIRSF" id="PIRSF015582">
    <property type="entry name" value="Cit_lyase_B"/>
    <property type="match status" value="1"/>
</dbReference>
<reference evidence="7 8" key="1">
    <citation type="submission" date="2017-08" db="EMBL/GenBank/DDBJ databases">
        <authorList>
            <person name="Feschi L."/>
            <person name="Jeukens J."/>
            <person name="Emond-Rheault J.-G."/>
            <person name="Kukavica-Ibrulj I."/>
            <person name="Boyle B."/>
            <person name="Levesque R.C."/>
        </authorList>
    </citation>
    <scope>NUCLEOTIDE SEQUENCE [LARGE SCALE GENOMIC DNA]</scope>
    <source>
        <strain evidence="7 8">PA-W36</strain>
    </source>
</reference>
<dbReference type="Pfam" id="PF03328">
    <property type="entry name" value="HpcH_HpaI"/>
    <property type="match status" value="1"/>
</dbReference>
<gene>
    <name evidence="7" type="ORF">IPC1295_28130</name>
</gene>
<evidence type="ECO:0000313" key="7">
    <source>
        <dbReference type="EMBL" id="RPM06691.1"/>
    </source>
</evidence>
<evidence type="ECO:0000256" key="1">
    <source>
        <dbReference type="ARBA" id="ARBA00001946"/>
    </source>
</evidence>
<dbReference type="Gene3D" id="3.20.20.60">
    <property type="entry name" value="Phosphoenolpyruvate-binding domains"/>
    <property type="match status" value="1"/>
</dbReference>
<evidence type="ECO:0000256" key="5">
    <source>
        <dbReference type="PIRSR" id="PIRSR015582-2"/>
    </source>
</evidence>
<dbReference type="InterPro" id="IPR011206">
    <property type="entry name" value="Citrate_lyase_beta/mcl1/mcl2"/>
</dbReference>